<reference evidence="6 7" key="1">
    <citation type="submission" date="2020-05" db="EMBL/GenBank/DDBJ databases">
        <title>Genome Sequencing of Type Strains.</title>
        <authorList>
            <person name="Lemaire J.F."/>
            <person name="Inderbitzin P."/>
            <person name="Gregorio O.A."/>
            <person name="Collins S.B."/>
            <person name="Wespe N."/>
            <person name="Knight-Connoni V."/>
        </authorList>
    </citation>
    <scope>NUCLEOTIDE SEQUENCE [LARGE SCALE GENOMIC DNA]</scope>
    <source>
        <strain evidence="6 7">DSM 100049</strain>
    </source>
</reference>
<feature type="transmembrane region" description="Helical" evidence="5">
    <location>
        <begin position="57"/>
        <end position="75"/>
    </location>
</feature>
<organism evidence="6 7">
    <name type="scientific">Sphingomonas zeae</name>
    <dbReference type="NCBI Taxonomy" id="1646122"/>
    <lineage>
        <taxon>Bacteria</taxon>
        <taxon>Pseudomonadati</taxon>
        <taxon>Pseudomonadota</taxon>
        <taxon>Alphaproteobacteria</taxon>
        <taxon>Sphingomonadales</taxon>
        <taxon>Sphingomonadaceae</taxon>
        <taxon>Sphingomonas</taxon>
    </lineage>
</organism>
<keyword evidence="3 5" id="KW-1133">Transmembrane helix</keyword>
<feature type="transmembrane region" description="Helical" evidence="5">
    <location>
        <begin position="118"/>
        <end position="136"/>
    </location>
</feature>
<dbReference type="Proteomes" id="UP000536441">
    <property type="component" value="Unassembled WGS sequence"/>
</dbReference>
<evidence type="ECO:0000256" key="5">
    <source>
        <dbReference type="SAM" id="Phobius"/>
    </source>
</evidence>
<evidence type="ECO:0000313" key="6">
    <source>
        <dbReference type="EMBL" id="NUU47903.1"/>
    </source>
</evidence>
<name>A0A7Y6EHG6_9SPHN</name>
<evidence type="ECO:0000256" key="3">
    <source>
        <dbReference type="ARBA" id="ARBA00022989"/>
    </source>
</evidence>
<accession>A0A7Y6EHG6</accession>
<evidence type="ECO:0000256" key="1">
    <source>
        <dbReference type="ARBA" id="ARBA00004141"/>
    </source>
</evidence>
<feature type="transmembrane region" description="Helical" evidence="5">
    <location>
        <begin position="21"/>
        <end position="37"/>
    </location>
</feature>
<dbReference type="Pfam" id="PF07681">
    <property type="entry name" value="DoxX"/>
    <property type="match status" value="1"/>
</dbReference>
<sequence length="140" mass="14757">MRGSANPPFVEVIVQSRAAWFAARLALCGAYMLGGVIKLTDWPGAVAEQTHFGMTPPALWAAITIAVELVGPLLILTGRFVWLGAGMLGVFTALAALTANAFWTMPPGPERFAATNGFFEHIGLVGGFVLVAMLAGRDRA</sequence>
<gene>
    <name evidence="6" type="ORF">HP438_13090</name>
</gene>
<dbReference type="RefSeq" id="WP_175312495.1">
    <property type="nucleotide sequence ID" value="NZ_CBCRYR010000002.1"/>
</dbReference>
<proteinExistence type="predicted"/>
<protein>
    <submittedName>
        <fullName evidence="6">DoxX family protein</fullName>
    </submittedName>
</protein>
<keyword evidence="2 5" id="KW-0812">Transmembrane</keyword>
<evidence type="ECO:0000256" key="4">
    <source>
        <dbReference type="ARBA" id="ARBA00023136"/>
    </source>
</evidence>
<keyword evidence="7" id="KW-1185">Reference proteome</keyword>
<comment type="caution">
    <text evidence="6">The sequence shown here is derived from an EMBL/GenBank/DDBJ whole genome shotgun (WGS) entry which is preliminary data.</text>
</comment>
<evidence type="ECO:0000256" key="2">
    <source>
        <dbReference type="ARBA" id="ARBA00022692"/>
    </source>
</evidence>
<evidence type="ECO:0000313" key="7">
    <source>
        <dbReference type="Proteomes" id="UP000536441"/>
    </source>
</evidence>
<feature type="transmembrane region" description="Helical" evidence="5">
    <location>
        <begin position="80"/>
        <end position="103"/>
    </location>
</feature>
<dbReference type="EMBL" id="JABMCH010000066">
    <property type="protein sequence ID" value="NUU47903.1"/>
    <property type="molecule type" value="Genomic_DNA"/>
</dbReference>
<dbReference type="GO" id="GO:0016020">
    <property type="term" value="C:membrane"/>
    <property type="evidence" value="ECO:0007669"/>
    <property type="project" value="UniProtKB-SubCell"/>
</dbReference>
<keyword evidence="4 5" id="KW-0472">Membrane</keyword>
<dbReference type="InterPro" id="IPR032808">
    <property type="entry name" value="DoxX"/>
</dbReference>
<comment type="subcellular location">
    <subcellularLocation>
        <location evidence="1">Membrane</location>
        <topology evidence="1">Multi-pass membrane protein</topology>
    </subcellularLocation>
</comment>
<dbReference type="AlphaFoldDB" id="A0A7Y6EHG6"/>